<evidence type="ECO:0000256" key="1">
    <source>
        <dbReference type="SAM" id="MobiDB-lite"/>
    </source>
</evidence>
<evidence type="ECO:0000313" key="3">
    <source>
        <dbReference type="EMBL" id="VDM09257.1"/>
    </source>
</evidence>
<keyword evidence="4" id="KW-1185">Reference proteome</keyword>
<proteinExistence type="predicted"/>
<keyword evidence="2" id="KW-0472">Membrane</keyword>
<feature type="region of interest" description="Disordered" evidence="1">
    <location>
        <begin position="183"/>
        <end position="202"/>
    </location>
</feature>
<name>A0A3P7DXT8_WUCBA</name>
<feature type="transmembrane region" description="Helical" evidence="2">
    <location>
        <begin position="53"/>
        <end position="71"/>
    </location>
</feature>
<reference evidence="3 4" key="1">
    <citation type="submission" date="2018-11" db="EMBL/GenBank/DDBJ databases">
        <authorList>
            <consortium name="Pathogen Informatics"/>
        </authorList>
    </citation>
    <scope>NUCLEOTIDE SEQUENCE [LARGE SCALE GENOMIC DNA]</scope>
</reference>
<sequence length="202" mass="21263">MAGRGATAKARHNLVQALAWVLVQQVAVGHLDAHVDYVLAGSAGEAYGRSAVGFRHLAAGVFFAVGGFLLVHGRPRHILLALHGGAVDDTAAERLGLCTSLGTVLKCPQHVVYFGKRKGHSLALDGQCGAQVSARRPLSRSAVALLDPVLDPGVHLGLKPGHGLASDRDGRREITRCGHFVEGRRREPHPGEHLRAADQSGG</sequence>
<dbReference type="AlphaFoldDB" id="A0A3P7DXT8"/>
<protein>
    <submittedName>
        <fullName evidence="3">Uncharacterized protein</fullName>
    </submittedName>
</protein>
<gene>
    <name evidence="3" type="ORF">WBA_LOCUS2643</name>
</gene>
<evidence type="ECO:0000256" key="2">
    <source>
        <dbReference type="SAM" id="Phobius"/>
    </source>
</evidence>
<feature type="compositionally biased region" description="Basic and acidic residues" evidence="1">
    <location>
        <begin position="183"/>
        <end position="196"/>
    </location>
</feature>
<accession>A0A3P7DXT8</accession>
<evidence type="ECO:0000313" key="4">
    <source>
        <dbReference type="Proteomes" id="UP000270924"/>
    </source>
</evidence>
<dbReference type="EMBL" id="UYWW01000761">
    <property type="protein sequence ID" value="VDM09257.1"/>
    <property type="molecule type" value="Genomic_DNA"/>
</dbReference>
<dbReference type="InParanoid" id="A0A3P7DXT8"/>
<organism evidence="3 4">
    <name type="scientific">Wuchereria bancrofti</name>
    <dbReference type="NCBI Taxonomy" id="6293"/>
    <lineage>
        <taxon>Eukaryota</taxon>
        <taxon>Metazoa</taxon>
        <taxon>Ecdysozoa</taxon>
        <taxon>Nematoda</taxon>
        <taxon>Chromadorea</taxon>
        <taxon>Rhabditida</taxon>
        <taxon>Spirurina</taxon>
        <taxon>Spiruromorpha</taxon>
        <taxon>Filarioidea</taxon>
        <taxon>Onchocercidae</taxon>
        <taxon>Wuchereria</taxon>
    </lineage>
</organism>
<keyword evidence="2" id="KW-0812">Transmembrane</keyword>
<dbReference type="Proteomes" id="UP000270924">
    <property type="component" value="Unassembled WGS sequence"/>
</dbReference>
<keyword evidence="2" id="KW-1133">Transmembrane helix</keyword>